<sequence length="372" mass="41938">MTGLYLYVNEGGGRSWVLRTMVGSKRRHIGLGGFPDVPLAAAKERARQLKLDIAQGRDPVEERRAAKHRLVASQVAAMSFQRAAERYIEAHGDSWKSDKHRAQWVSTLVTYAYPVIGVLDVKDVAQQHVLEVLEPIWKTKNETASRLRGRIEVVLDWASVRGHRSGENPARWKGHLDKLLPAPGKIHRVEHHRAMPIEEVSAFMLRLAQHGSVSAMALTFLVLTAGRSGEVRGATWSEIDFENSVWTVPADRMKAGKEHRVPLSDDALRVLNCVPRVANCDCIFPSTRGGPLSDMALTQLMRRMGVDAVPHGFRSTFRDWAGEKTNYPREVAEMALAHTIQNQVEAAYRRGDALERRRQMMTDWSRFLFPVQ</sequence>
<name>A0ABU9C759_9BURK</name>
<dbReference type="PANTHER" id="PTHR30629:SF2">
    <property type="entry name" value="PROPHAGE INTEGRASE INTS-RELATED"/>
    <property type="match status" value="1"/>
</dbReference>
<organism evidence="8 9">
    <name type="scientific">Ideonella margarita</name>
    <dbReference type="NCBI Taxonomy" id="2984191"/>
    <lineage>
        <taxon>Bacteria</taxon>
        <taxon>Pseudomonadati</taxon>
        <taxon>Pseudomonadota</taxon>
        <taxon>Betaproteobacteria</taxon>
        <taxon>Burkholderiales</taxon>
        <taxon>Sphaerotilaceae</taxon>
        <taxon>Ideonella</taxon>
    </lineage>
</organism>
<evidence type="ECO:0000256" key="5">
    <source>
        <dbReference type="PROSITE-ProRule" id="PRU01248"/>
    </source>
</evidence>
<evidence type="ECO:0000256" key="3">
    <source>
        <dbReference type="ARBA" id="ARBA00023125"/>
    </source>
</evidence>
<keyword evidence="2" id="KW-0229">DNA integration</keyword>
<keyword evidence="9" id="KW-1185">Reference proteome</keyword>
<dbReference type="Gene3D" id="1.10.150.130">
    <property type="match status" value="1"/>
</dbReference>
<dbReference type="Proteomes" id="UP001379945">
    <property type="component" value="Unassembled WGS sequence"/>
</dbReference>
<dbReference type="InterPro" id="IPR010998">
    <property type="entry name" value="Integrase_recombinase_N"/>
</dbReference>
<dbReference type="Pfam" id="PF00589">
    <property type="entry name" value="Phage_integrase"/>
    <property type="match status" value="1"/>
</dbReference>
<evidence type="ECO:0000313" key="8">
    <source>
        <dbReference type="EMBL" id="MEK8047728.1"/>
    </source>
</evidence>
<evidence type="ECO:0000259" key="7">
    <source>
        <dbReference type="PROSITE" id="PS51900"/>
    </source>
</evidence>
<dbReference type="PROSITE" id="PS51900">
    <property type="entry name" value="CB"/>
    <property type="match status" value="1"/>
</dbReference>
<dbReference type="RefSeq" id="WP_341400033.1">
    <property type="nucleotide sequence ID" value="NZ_JBBUTI010000010.1"/>
</dbReference>
<dbReference type="Gene3D" id="3.30.160.390">
    <property type="entry name" value="Integrase, DNA-binding domain"/>
    <property type="match status" value="1"/>
</dbReference>
<keyword evidence="3 5" id="KW-0238">DNA-binding</keyword>
<dbReference type="CDD" id="cd00801">
    <property type="entry name" value="INT_P4_C"/>
    <property type="match status" value="1"/>
</dbReference>
<dbReference type="InterPro" id="IPR025166">
    <property type="entry name" value="Integrase_DNA_bind_dom"/>
</dbReference>
<keyword evidence="4" id="KW-0233">DNA recombination</keyword>
<dbReference type="SUPFAM" id="SSF56349">
    <property type="entry name" value="DNA breaking-rejoining enzymes"/>
    <property type="match status" value="1"/>
</dbReference>
<feature type="domain" description="Core-binding (CB)" evidence="7">
    <location>
        <begin position="78"/>
        <end position="159"/>
    </location>
</feature>
<dbReference type="InterPro" id="IPR053876">
    <property type="entry name" value="Phage_int_M"/>
</dbReference>
<dbReference type="GO" id="GO:0003677">
    <property type="term" value="F:DNA binding"/>
    <property type="evidence" value="ECO:0007669"/>
    <property type="project" value="UniProtKB-KW"/>
</dbReference>
<evidence type="ECO:0000313" key="9">
    <source>
        <dbReference type="Proteomes" id="UP001379945"/>
    </source>
</evidence>
<feature type="domain" description="Tyr recombinase" evidence="6">
    <location>
        <begin position="190"/>
        <end position="361"/>
    </location>
</feature>
<dbReference type="PANTHER" id="PTHR30629">
    <property type="entry name" value="PROPHAGE INTEGRASE"/>
    <property type="match status" value="1"/>
</dbReference>
<dbReference type="InterPro" id="IPR050808">
    <property type="entry name" value="Phage_Integrase"/>
</dbReference>
<reference evidence="8 9" key="1">
    <citation type="submission" date="2024-04" db="EMBL/GenBank/DDBJ databases">
        <title>Novel species of the genus Ideonella isolated from streams.</title>
        <authorList>
            <person name="Lu H."/>
        </authorList>
    </citation>
    <scope>NUCLEOTIDE SEQUENCE [LARGE SCALE GENOMIC DNA]</scope>
    <source>
        <strain evidence="8 9">LYT19W</strain>
    </source>
</reference>
<evidence type="ECO:0000256" key="1">
    <source>
        <dbReference type="ARBA" id="ARBA00008857"/>
    </source>
</evidence>
<dbReference type="Pfam" id="PF13356">
    <property type="entry name" value="Arm-DNA-bind_3"/>
    <property type="match status" value="1"/>
</dbReference>
<dbReference type="InterPro" id="IPR038488">
    <property type="entry name" value="Integrase_DNA-bd_sf"/>
</dbReference>
<dbReference type="EMBL" id="JBBUTI010000010">
    <property type="protein sequence ID" value="MEK8047728.1"/>
    <property type="molecule type" value="Genomic_DNA"/>
</dbReference>
<comment type="caution">
    <text evidence="8">The sequence shown here is derived from an EMBL/GenBank/DDBJ whole genome shotgun (WGS) entry which is preliminary data.</text>
</comment>
<dbReference type="InterPro" id="IPR002104">
    <property type="entry name" value="Integrase_catalytic"/>
</dbReference>
<dbReference type="InterPro" id="IPR011010">
    <property type="entry name" value="DNA_brk_join_enz"/>
</dbReference>
<proteinExistence type="inferred from homology"/>
<comment type="similarity">
    <text evidence="1">Belongs to the 'phage' integrase family.</text>
</comment>
<evidence type="ECO:0000256" key="2">
    <source>
        <dbReference type="ARBA" id="ARBA00022908"/>
    </source>
</evidence>
<dbReference type="Pfam" id="PF22022">
    <property type="entry name" value="Phage_int_M"/>
    <property type="match status" value="1"/>
</dbReference>
<dbReference type="InterPro" id="IPR044068">
    <property type="entry name" value="CB"/>
</dbReference>
<evidence type="ECO:0000256" key="4">
    <source>
        <dbReference type="ARBA" id="ARBA00023172"/>
    </source>
</evidence>
<accession>A0ABU9C759</accession>
<dbReference type="InterPro" id="IPR013762">
    <property type="entry name" value="Integrase-like_cat_sf"/>
</dbReference>
<evidence type="ECO:0000259" key="6">
    <source>
        <dbReference type="PROSITE" id="PS51898"/>
    </source>
</evidence>
<protein>
    <submittedName>
        <fullName evidence="8">Integrase arm-type DNA-binding domain-containing protein</fullName>
    </submittedName>
</protein>
<dbReference type="Gene3D" id="1.10.443.10">
    <property type="entry name" value="Intergrase catalytic core"/>
    <property type="match status" value="1"/>
</dbReference>
<gene>
    <name evidence="8" type="ORF">AACH00_15300</name>
</gene>
<dbReference type="PROSITE" id="PS51898">
    <property type="entry name" value="TYR_RECOMBINASE"/>
    <property type="match status" value="1"/>
</dbReference>